<dbReference type="AlphaFoldDB" id="A0A0D7X4I0"/>
<feature type="domain" description="DUF4440" evidence="1">
    <location>
        <begin position="6"/>
        <end position="109"/>
    </location>
</feature>
<sequence length="121" mass="13723">MQENQIIEHEEKLRKAMLSSDVKVLDELIHDDLIFVNHFGQMLNKEADLEAHRSGLLHFTDIQVLDQKVIPLDGTAVTVTRVSLRGTVGNEPIEDEMCYTRVWHDMDGALKIISGHCSTVK</sequence>
<dbReference type="EMBL" id="JTHP01000009">
    <property type="protein sequence ID" value="KJD46310.1"/>
    <property type="molecule type" value="Genomic_DNA"/>
</dbReference>
<evidence type="ECO:0000313" key="2">
    <source>
        <dbReference type="EMBL" id="KJD46310.1"/>
    </source>
</evidence>
<dbReference type="InterPro" id="IPR032710">
    <property type="entry name" value="NTF2-like_dom_sf"/>
</dbReference>
<dbReference type="InterPro" id="IPR027843">
    <property type="entry name" value="DUF4440"/>
</dbReference>
<gene>
    <name evidence="2" type="ORF">QD47_07020</name>
</gene>
<name>A0A0D7X4I0_9BACL</name>
<dbReference type="SUPFAM" id="SSF54427">
    <property type="entry name" value="NTF2-like"/>
    <property type="match status" value="1"/>
</dbReference>
<proteinExistence type="predicted"/>
<evidence type="ECO:0000259" key="1">
    <source>
        <dbReference type="Pfam" id="PF14534"/>
    </source>
</evidence>
<protein>
    <submittedName>
        <fullName evidence="2">Cytochrome P450</fullName>
    </submittedName>
</protein>
<dbReference type="PATRIC" id="fig|159743.3.peg.1538"/>
<reference evidence="2 3" key="1">
    <citation type="submission" date="2014-11" db="EMBL/GenBank/DDBJ databases">
        <title>Draft Genome Sequences of Paenibacillus polymyxa NRRL B-30509 and Paenibacillus terrae NRRL B-30644, Strains from a Poultry Environment that Produce Tridecaptin A and Paenicidins.</title>
        <authorList>
            <person name="van Belkum M.J."/>
            <person name="Lohans C.T."/>
            <person name="Vederas J.C."/>
        </authorList>
    </citation>
    <scope>NUCLEOTIDE SEQUENCE [LARGE SCALE GENOMIC DNA]</scope>
    <source>
        <strain evidence="2 3">NRRL B-30644</strain>
    </source>
</reference>
<dbReference type="Gene3D" id="3.10.450.50">
    <property type="match status" value="1"/>
</dbReference>
<organism evidence="2 3">
    <name type="scientific">Paenibacillus terrae</name>
    <dbReference type="NCBI Taxonomy" id="159743"/>
    <lineage>
        <taxon>Bacteria</taxon>
        <taxon>Bacillati</taxon>
        <taxon>Bacillota</taxon>
        <taxon>Bacilli</taxon>
        <taxon>Bacillales</taxon>
        <taxon>Paenibacillaceae</taxon>
        <taxon>Paenibacillus</taxon>
    </lineage>
</organism>
<comment type="caution">
    <text evidence="2">The sequence shown here is derived from an EMBL/GenBank/DDBJ whole genome shotgun (WGS) entry which is preliminary data.</text>
</comment>
<dbReference type="RefSeq" id="WP_044645454.1">
    <property type="nucleotide sequence ID" value="NZ_JTHP01000009.1"/>
</dbReference>
<dbReference type="Proteomes" id="UP000032534">
    <property type="component" value="Unassembled WGS sequence"/>
</dbReference>
<accession>A0A0D7X4I0</accession>
<evidence type="ECO:0000313" key="3">
    <source>
        <dbReference type="Proteomes" id="UP000032534"/>
    </source>
</evidence>
<keyword evidence="3" id="KW-1185">Reference proteome</keyword>
<dbReference type="OrthoDB" id="5383110at2"/>
<dbReference type="Pfam" id="PF14534">
    <property type="entry name" value="DUF4440"/>
    <property type="match status" value="1"/>
</dbReference>